<dbReference type="GO" id="GO:0016491">
    <property type="term" value="F:oxidoreductase activity"/>
    <property type="evidence" value="ECO:0007669"/>
    <property type="project" value="InterPro"/>
</dbReference>
<evidence type="ECO:0000259" key="1">
    <source>
        <dbReference type="Pfam" id="PF00248"/>
    </source>
</evidence>
<accession>A0A4V0YZ82</accession>
<dbReference type="EMBL" id="CP035758">
    <property type="protein sequence ID" value="QBD78811.1"/>
    <property type="molecule type" value="Genomic_DNA"/>
</dbReference>
<sequence length="286" mass="32020">MAIATQQFGRSGHMSTRVIFGAAALSDVTQDEADRTLDVLLKYGINHIDVAASYGDAELRLAPWLAKLRAKFFLATKTGARTAQAAKEELHRSLERLGVDYIDLWQLHNLADPIEWDEALSPGGALDAAIEAKQQGLIRAIGITGHGSQIAATHRRSLQRFDFDSVLLPYNYITMQNPYYAENFEALLATCQERKVAVQTIKSIAYRHWMGREQTYSTWYSPLEEQADIDRAVHWVLSRPGIFLLTAGDTRLLPRILEAASRFASGPTDDEMQAMVTRLNIEPLFV</sequence>
<keyword evidence="3" id="KW-1185">Reference proteome</keyword>
<dbReference type="AlphaFoldDB" id="A0A4V0YZ82"/>
<name>A0A4V0YZ82_KTERU</name>
<dbReference type="InterPro" id="IPR023210">
    <property type="entry name" value="NADP_OxRdtase_dom"/>
</dbReference>
<evidence type="ECO:0000313" key="2">
    <source>
        <dbReference type="EMBL" id="QBD78811.1"/>
    </source>
</evidence>
<gene>
    <name evidence="2" type="ORF">EPA93_23625</name>
</gene>
<feature type="domain" description="NADP-dependent oxidoreductase" evidence="1">
    <location>
        <begin position="18"/>
        <end position="196"/>
    </location>
</feature>
<dbReference type="PANTHER" id="PTHR43312">
    <property type="entry name" value="D-THREO-ALDOSE 1-DEHYDROGENASE"/>
    <property type="match status" value="1"/>
</dbReference>
<reference evidence="2 3" key="1">
    <citation type="submission" date="2019-01" db="EMBL/GenBank/DDBJ databases">
        <title>Ktedonosporobacter rubrisoli SCAWS-G2.</title>
        <authorList>
            <person name="Huang Y."/>
            <person name="Yan B."/>
        </authorList>
    </citation>
    <scope>NUCLEOTIDE SEQUENCE [LARGE SCALE GENOMIC DNA]</scope>
    <source>
        <strain evidence="2 3">SCAWS-G2</strain>
    </source>
</reference>
<dbReference type="Proteomes" id="UP000290365">
    <property type="component" value="Chromosome"/>
</dbReference>
<organism evidence="2 3">
    <name type="scientific">Ktedonosporobacter rubrisoli</name>
    <dbReference type="NCBI Taxonomy" id="2509675"/>
    <lineage>
        <taxon>Bacteria</taxon>
        <taxon>Bacillati</taxon>
        <taxon>Chloroflexota</taxon>
        <taxon>Ktedonobacteria</taxon>
        <taxon>Ktedonobacterales</taxon>
        <taxon>Ktedonosporobacteraceae</taxon>
        <taxon>Ktedonosporobacter</taxon>
    </lineage>
</organism>
<dbReference type="SUPFAM" id="SSF51430">
    <property type="entry name" value="NAD(P)-linked oxidoreductase"/>
    <property type="match status" value="1"/>
</dbReference>
<dbReference type="PANTHER" id="PTHR43312:SF1">
    <property type="entry name" value="NADP-DEPENDENT OXIDOREDUCTASE DOMAIN-CONTAINING PROTEIN"/>
    <property type="match status" value="1"/>
</dbReference>
<dbReference type="Gene3D" id="3.20.20.100">
    <property type="entry name" value="NADP-dependent oxidoreductase domain"/>
    <property type="match status" value="1"/>
</dbReference>
<evidence type="ECO:0000313" key="3">
    <source>
        <dbReference type="Proteomes" id="UP000290365"/>
    </source>
</evidence>
<dbReference type="Pfam" id="PF00248">
    <property type="entry name" value="Aldo_ket_red"/>
    <property type="match status" value="1"/>
</dbReference>
<dbReference type="InterPro" id="IPR020471">
    <property type="entry name" value="AKR"/>
</dbReference>
<dbReference type="OrthoDB" id="9773828at2"/>
<proteinExistence type="predicted"/>
<dbReference type="InterPro" id="IPR036812">
    <property type="entry name" value="NAD(P)_OxRdtase_dom_sf"/>
</dbReference>
<dbReference type="PRINTS" id="PR00069">
    <property type="entry name" value="ALDKETRDTASE"/>
</dbReference>
<dbReference type="InterPro" id="IPR053135">
    <property type="entry name" value="AKR2_Oxidoreductase"/>
</dbReference>
<protein>
    <submittedName>
        <fullName evidence="2">Aldo/keto reductase</fullName>
    </submittedName>
</protein>
<dbReference type="RefSeq" id="WP_129889864.1">
    <property type="nucleotide sequence ID" value="NZ_CP035758.1"/>
</dbReference>
<dbReference type="KEGG" id="kbs:EPA93_23625"/>
<dbReference type="CDD" id="cd19100">
    <property type="entry name" value="AKR_unchar"/>
    <property type="match status" value="1"/>
</dbReference>